<dbReference type="Gene3D" id="3.40.33.10">
    <property type="entry name" value="CAP"/>
    <property type="match status" value="1"/>
</dbReference>
<organism evidence="2 3">
    <name type="scientific">Ancylostoma ceylanicum</name>
    <dbReference type="NCBI Taxonomy" id="53326"/>
    <lineage>
        <taxon>Eukaryota</taxon>
        <taxon>Metazoa</taxon>
        <taxon>Ecdysozoa</taxon>
        <taxon>Nematoda</taxon>
        <taxon>Chromadorea</taxon>
        <taxon>Rhabditida</taxon>
        <taxon>Rhabditina</taxon>
        <taxon>Rhabditomorpha</taxon>
        <taxon>Strongyloidea</taxon>
        <taxon>Ancylostomatidae</taxon>
        <taxon>Ancylostomatinae</taxon>
        <taxon>Ancylostoma</taxon>
    </lineage>
</organism>
<dbReference type="EMBL" id="JARK01001469">
    <property type="protein sequence ID" value="EYB98249.1"/>
    <property type="molecule type" value="Genomic_DNA"/>
</dbReference>
<feature type="domain" description="4Fe-4S ferredoxin-type" evidence="1">
    <location>
        <begin position="148"/>
        <end position="180"/>
    </location>
</feature>
<protein>
    <recommendedName>
        <fullName evidence="1">4Fe-4S ferredoxin-type domain-containing protein</fullName>
    </recommendedName>
</protein>
<evidence type="ECO:0000259" key="1">
    <source>
        <dbReference type="PROSITE" id="PS51379"/>
    </source>
</evidence>
<dbReference type="InterPro" id="IPR017896">
    <property type="entry name" value="4Fe4S_Fe-S-bd"/>
</dbReference>
<proteinExistence type="predicted"/>
<dbReference type="SUPFAM" id="SSF55797">
    <property type="entry name" value="PR-1-like"/>
    <property type="match status" value="1"/>
</dbReference>
<comment type="caution">
    <text evidence="2">The sequence shown here is derived from an EMBL/GenBank/DDBJ whole genome shotgun (WGS) entry which is preliminary data.</text>
</comment>
<name>A0A016T6L7_9BILA</name>
<accession>A0A016T6L7</accession>
<dbReference type="PROSITE" id="PS51379">
    <property type="entry name" value="4FE4S_FER_2"/>
    <property type="match status" value="1"/>
</dbReference>
<keyword evidence="3" id="KW-1185">Reference proteome</keyword>
<dbReference type="InterPro" id="IPR035940">
    <property type="entry name" value="CAP_sf"/>
</dbReference>
<evidence type="ECO:0000313" key="3">
    <source>
        <dbReference type="Proteomes" id="UP000024635"/>
    </source>
</evidence>
<dbReference type="InterPro" id="IPR014044">
    <property type="entry name" value="CAP_dom"/>
</dbReference>
<dbReference type="Proteomes" id="UP000024635">
    <property type="component" value="Unassembled WGS sequence"/>
</dbReference>
<dbReference type="AlphaFoldDB" id="A0A016T6L7"/>
<reference evidence="3" key="1">
    <citation type="journal article" date="2015" name="Nat. Genet.">
        <title>The genome and transcriptome of the zoonotic hookworm Ancylostoma ceylanicum identify infection-specific gene families.</title>
        <authorList>
            <person name="Schwarz E.M."/>
            <person name="Hu Y."/>
            <person name="Antoshechkin I."/>
            <person name="Miller M.M."/>
            <person name="Sternberg P.W."/>
            <person name="Aroian R.V."/>
        </authorList>
    </citation>
    <scope>NUCLEOTIDE SEQUENCE</scope>
    <source>
        <strain evidence="3">HY135</strain>
    </source>
</reference>
<dbReference type="OrthoDB" id="10373978at2759"/>
<dbReference type="STRING" id="53326.A0A016T6L7"/>
<sequence length="209" mass="23391">MCGTLRIYRLSETTRLPNGRGSGGDAAVKYVNWDCSIEEMADNAAQGCPEVPTQPHLPGYGYPGFTTASKTVKASEDYTAIAEQLIKKLWKDSASKQINNIKQNDNPYFAQMALDKSSGFACTQQMCGKKYYLLCFYQRDARGWPKVYEPGNSDADICNRCRQNCTDSLCPYPLSPLADKTSSDVCKGCSKDLKDDFRLTALHIHNYYR</sequence>
<dbReference type="Pfam" id="PF00188">
    <property type="entry name" value="CAP"/>
    <property type="match status" value="1"/>
</dbReference>
<evidence type="ECO:0000313" key="2">
    <source>
        <dbReference type="EMBL" id="EYB98249.1"/>
    </source>
</evidence>
<gene>
    <name evidence="2" type="primary">Acey_s0133.g1798</name>
    <name evidence="2" type="ORF">Y032_0133g1798</name>
</gene>